<dbReference type="EMBL" id="CP022579">
    <property type="protein sequence ID" value="QEL63899.1"/>
    <property type="molecule type" value="Genomic_DNA"/>
</dbReference>
<evidence type="ECO:0000256" key="1">
    <source>
        <dbReference type="ARBA" id="ARBA00005189"/>
    </source>
</evidence>
<dbReference type="GO" id="GO:0003841">
    <property type="term" value="F:1-acylglycerol-3-phosphate O-acyltransferase activity"/>
    <property type="evidence" value="ECO:0007669"/>
    <property type="project" value="TreeGrafter"/>
</dbReference>
<keyword evidence="3 5" id="KW-0012">Acyltransferase</keyword>
<dbReference type="Proteomes" id="UP000323671">
    <property type="component" value="Chromosome"/>
</dbReference>
<evidence type="ECO:0000313" key="5">
    <source>
        <dbReference type="EMBL" id="QEL63899.1"/>
    </source>
</evidence>
<dbReference type="SUPFAM" id="SSF69593">
    <property type="entry name" value="Glycerol-3-phosphate (1)-acyltransferase"/>
    <property type="match status" value="1"/>
</dbReference>
<dbReference type="RefSeq" id="WP_149424712.1">
    <property type="nucleotide sequence ID" value="NZ_CP022579.1"/>
</dbReference>
<evidence type="ECO:0000256" key="2">
    <source>
        <dbReference type="ARBA" id="ARBA00022679"/>
    </source>
</evidence>
<proteinExistence type="predicted"/>
<reference evidence="5 6" key="1">
    <citation type="submission" date="2017-07" db="EMBL/GenBank/DDBJ databases">
        <title>Complete genome sequence of Oryzomicrobium terrae TPP412.</title>
        <authorList>
            <person name="Chiu L.-W."/>
            <person name="Lo K.-J."/>
            <person name="Tsai Y.-M."/>
            <person name="Lin S.-S."/>
            <person name="Kuo C.-H."/>
            <person name="Liu C.-T."/>
        </authorList>
    </citation>
    <scope>NUCLEOTIDE SEQUENCE [LARGE SCALE GENOMIC DNA]</scope>
    <source>
        <strain evidence="5 6">TPP412</strain>
    </source>
</reference>
<dbReference type="CDD" id="cd07989">
    <property type="entry name" value="LPLAT_AGPAT-like"/>
    <property type="match status" value="1"/>
</dbReference>
<evidence type="ECO:0000259" key="4">
    <source>
        <dbReference type="SMART" id="SM00563"/>
    </source>
</evidence>
<dbReference type="PANTHER" id="PTHR10434">
    <property type="entry name" value="1-ACYL-SN-GLYCEROL-3-PHOSPHATE ACYLTRANSFERASE"/>
    <property type="match status" value="1"/>
</dbReference>
<evidence type="ECO:0000256" key="3">
    <source>
        <dbReference type="ARBA" id="ARBA00023315"/>
    </source>
</evidence>
<protein>
    <submittedName>
        <fullName evidence="5">Phospholipid/glycerol acyltransferase</fullName>
    </submittedName>
</protein>
<name>A0A5C1E5R3_9RHOO</name>
<accession>A0A5C1E5R3</accession>
<evidence type="ECO:0000313" key="6">
    <source>
        <dbReference type="Proteomes" id="UP000323671"/>
    </source>
</evidence>
<dbReference type="KEGG" id="otr:OTERR_04230"/>
<keyword evidence="2 5" id="KW-0808">Transferase</keyword>
<dbReference type="GO" id="GO:0006654">
    <property type="term" value="P:phosphatidic acid biosynthetic process"/>
    <property type="evidence" value="ECO:0007669"/>
    <property type="project" value="TreeGrafter"/>
</dbReference>
<gene>
    <name evidence="5" type="primary">nlaB</name>
    <name evidence="5" type="ORF">OTERR_04230</name>
</gene>
<dbReference type="PANTHER" id="PTHR10434:SF40">
    <property type="entry name" value="1-ACYL-SN-GLYCEROL-3-PHOSPHATE ACYLTRANSFERASE"/>
    <property type="match status" value="1"/>
</dbReference>
<sequence length="249" mass="27211">MAQLRSTLFLLLTIPLTAVFGLLVVLTAPFSPKTAYVLIDAWRFCFMKGLVRGVLGIRTEVWGADNIPDEAVVVLSKHQSAWETVALQQWFPRMVFVLKKELLKLPILGWAFSAIGMIAIDRKAGLDALAQVAEQGTDRLRNGISVIIFPEGTRVPPGQKRRYKGGGAHLAVQAAAKVVPVAHNAGELWPRNAFVKKAGTITISFGPAIDATGLTVEEVNRRVEAWIEAEMARIAPHRYPRTPVAANDA</sequence>
<dbReference type="Pfam" id="PF01553">
    <property type="entry name" value="Acyltransferase"/>
    <property type="match status" value="1"/>
</dbReference>
<dbReference type="AlphaFoldDB" id="A0A5C1E5R3"/>
<comment type="pathway">
    <text evidence="1">Lipid metabolism.</text>
</comment>
<keyword evidence="6" id="KW-1185">Reference proteome</keyword>
<dbReference type="InterPro" id="IPR002123">
    <property type="entry name" value="Plipid/glycerol_acylTrfase"/>
</dbReference>
<organism evidence="5 6">
    <name type="scientific">Oryzomicrobium terrae</name>
    <dbReference type="NCBI Taxonomy" id="1735038"/>
    <lineage>
        <taxon>Bacteria</taxon>
        <taxon>Pseudomonadati</taxon>
        <taxon>Pseudomonadota</taxon>
        <taxon>Betaproteobacteria</taxon>
        <taxon>Rhodocyclales</taxon>
        <taxon>Rhodocyclaceae</taxon>
        <taxon>Oryzomicrobium</taxon>
    </lineage>
</organism>
<feature type="domain" description="Phospholipid/glycerol acyltransferase" evidence="4">
    <location>
        <begin position="72"/>
        <end position="186"/>
    </location>
</feature>
<dbReference type="SMART" id="SM00563">
    <property type="entry name" value="PlsC"/>
    <property type="match status" value="1"/>
</dbReference>